<dbReference type="Proteomes" id="UP001152320">
    <property type="component" value="Chromosome 19"/>
</dbReference>
<organism evidence="3 4">
    <name type="scientific">Holothuria leucospilota</name>
    <name type="common">Black long sea cucumber</name>
    <name type="synonym">Mertensiothuria leucospilota</name>
    <dbReference type="NCBI Taxonomy" id="206669"/>
    <lineage>
        <taxon>Eukaryota</taxon>
        <taxon>Metazoa</taxon>
        <taxon>Echinodermata</taxon>
        <taxon>Eleutherozoa</taxon>
        <taxon>Echinozoa</taxon>
        <taxon>Holothuroidea</taxon>
        <taxon>Aspidochirotacea</taxon>
        <taxon>Aspidochirotida</taxon>
        <taxon>Holothuriidae</taxon>
        <taxon>Holothuria</taxon>
    </lineage>
</organism>
<dbReference type="GO" id="GO:0016491">
    <property type="term" value="F:oxidoreductase activity"/>
    <property type="evidence" value="ECO:0007669"/>
    <property type="project" value="TreeGrafter"/>
</dbReference>
<dbReference type="AlphaFoldDB" id="A0A9Q1BGY4"/>
<dbReference type="PROSITE" id="PS50104">
    <property type="entry name" value="TIR"/>
    <property type="match status" value="1"/>
</dbReference>
<reference evidence="3" key="1">
    <citation type="submission" date="2021-10" db="EMBL/GenBank/DDBJ databases">
        <title>Tropical sea cucumber genome reveals ecological adaptation and Cuvierian tubules defense mechanism.</title>
        <authorList>
            <person name="Chen T."/>
        </authorList>
    </citation>
    <scope>NUCLEOTIDE SEQUENCE</scope>
    <source>
        <strain evidence="3">Nanhai2018</strain>
        <tissue evidence="3">Muscle</tissue>
    </source>
</reference>
<feature type="domain" description="TIR" evidence="2">
    <location>
        <begin position="108"/>
        <end position="245"/>
    </location>
</feature>
<feature type="compositionally biased region" description="Basic and acidic residues" evidence="1">
    <location>
        <begin position="28"/>
        <end position="45"/>
    </location>
</feature>
<dbReference type="PANTHER" id="PTHR12697:SF29">
    <property type="entry name" value="TIR DOMAIN-CONTAINING PROTEIN"/>
    <property type="match status" value="1"/>
</dbReference>
<comment type="caution">
    <text evidence="3">The sequence shown here is derived from an EMBL/GenBank/DDBJ whole genome shotgun (WGS) entry which is preliminary data.</text>
</comment>
<feature type="compositionally biased region" description="Basic residues" evidence="1">
    <location>
        <begin position="9"/>
        <end position="27"/>
    </location>
</feature>
<dbReference type="InterPro" id="IPR011989">
    <property type="entry name" value="ARM-like"/>
</dbReference>
<dbReference type="Gene3D" id="3.40.50.10140">
    <property type="entry name" value="Toll/interleukin-1 receptor homology (TIR) domain"/>
    <property type="match status" value="1"/>
</dbReference>
<sequence length="520" mass="58213">MGNGSSTQKRTKKKHKSGKHSPRHSPKHSPDRYKKKAPEGEEKHSKGAAGDGLRASTHIGPRTSNPSSPAGSRPSTPTGSKRPSFSHAAVVTTHGIELADSNRVNSMEPKDVMISYSHQDKEFMRKIKGALEDSGVTVWVDESDLSAGAEFLSKIGQAIIDAKLFLTILSPTSLDSKYCKDELALAYVSSKPIFPCALVPFDELSRIMDFGMRLQLAPLQWIMFTDDRAFKDAFSELIESLKYKLDQINKVSQKTTDVPAHKRRATVRTRINAHHRQQSVQEEEDKDYWQVHFGDRDEVPWNEFRECFQSYVQREFKDLDLPQEWLLAILAQEVDEDGNQVVDRKTYLDFVTIDGEEVDFKTRVQEQALETYTMHKVFNMESTVRLDAIENLSKFKSASVVEALLDLCVDPEANVRAVAAISLAKAVDDSNNKRVVRVLMHLLKDSDRLVRQSGCLALGHIKATEAVDKLVNIWRNDFISTVREAAEIALKNIGGEEAKKAVHITNVLAAEIKALGQGEG</sequence>
<dbReference type="GO" id="GO:0007165">
    <property type="term" value="P:signal transduction"/>
    <property type="evidence" value="ECO:0007669"/>
    <property type="project" value="InterPro"/>
</dbReference>
<dbReference type="Pfam" id="PF13646">
    <property type="entry name" value="HEAT_2"/>
    <property type="match status" value="1"/>
</dbReference>
<proteinExistence type="predicted"/>
<protein>
    <submittedName>
        <fullName evidence="3">Protein tirA</fullName>
    </submittedName>
</protein>
<dbReference type="SUPFAM" id="SSF52200">
    <property type="entry name" value="Toll/Interleukin receptor TIR domain"/>
    <property type="match status" value="1"/>
</dbReference>
<dbReference type="SMART" id="SM00255">
    <property type="entry name" value="TIR"/>
    <property type="match status" value="1"/>
</dbReference>
<evidence type="ECO:0000313" key="3">
    <source>
        <dbReference type="EMBL" id="KAJ8024242.1"/>
    </source>
</evidence>
<accession>A0A9Q1BGY4</accession>
<evidence type="ECO:0000259" key="2">
    <source>
        <dbReference type="PROSITE" id="PS50104"/>
    </source>
</evidence>
<dbReference type="InterPro" id="IPR016024">
    <property type="entry name" value="ARM-type_fold"/>
</dbReference>
<feature type="region of interest" description="Disordered" evidence="1">
    <location>
        <begin position="1"/>
        <end position="86"/>
    </location>
</feature>
<keyword evidence="4" id="KW-1185">Reference proteome</keyword>
<dbReference type="SUPFAM" id="SSF48371">
    <property type="entry name" value="ARM repeat"/>
    <property type="match status" value="1"/>
</dbReference>
<dbReference type="InterPro" id="IPR000157">
    <property type="entry name" value="TIR_dom"/>
</dbReference>
<dbReference type="EMBL" id="JAIZAY010000019">
    <property type="protein sequence ID" value="KAJ8024242.1"/>
    <property type="molecule type" value="Genomic_DNA"/>
</dbReference>
<dbReference type="OrthoDB" id="194358at2759"/>
<gene>
    <name evidence="3" type="ORF">HOLleu_36920</name>
</gene>
<feature type="compositionally biased region" description="Polar residues" evidence="1">
    <location>
        <begin position="62"/>
        <end position="83"/>
    </location>
</feature>
<evidence type="ECO:0000256" key="1">
    <source>
        <dbReference type="SAM" id="MobiDB-lite"/>
    </source>
</evidence>
<dbReference type="InterPro" id="IPR035897">
    <property type="entry name" value="Toll_tir_struct_dom_sf"/>
</dbReference>
<evidence type="ECO:0000313" key="4">
    <source>
        <dbReference type="Proteomes" id="UP001152320"/>
    </source>
</evidence>
<dbReference type="Pfam" id="PF13676">
    <property type="entry name" value="TIR_2"/>
    <property type="match status" value="1"/>
</dbReference>
<dbReference type="Gene3D" id="1.25.10.10">
    <property type="entry name" value="Leucine-rich Repeat Variant"/>
    <property type="match status" value="1"/>
</dbReference>
<name>A0A9Q1BGY4_HOLLE</name>
<dbReference type="PANTHER" id="PTHR12697">
    <property type="entry name" value="PBS LYASE HEAT-LIKE PROTEIN"/>
    <property type="match status" value="1"/>
</dbReference>